<feature type="compositionally biased region" description="Acidic residues" evidence="1">
    <location>
        <begin position="37"/>
        <end position="55"/>
    </location>
</feature>
<protein>
    <submittedName>
        <fullName evidence="2">Uncharacterized protein</fullName>
    </submittedName>
</protein>
<evidence type="ECO:0000313" key="3">
    <source>
        <dbReference type="Proteomes" id="UP000198649"/>
    </source>
</evidence>
<dbReference type="AlphaFoldDB" id="A0A1I3C058"/>
<sequence length="92" mass="9634">MHPDLPAELAALTELLLGPDTEQPPAPALVVAPQPDPEPDPEPEPDPDPEPEPDPDPAPVAADEAPFDQTASGLVDARRSTAILAELSFLDD</sequence>
<proteinExistence type="predicted"/>
<dbReference type="STRING" id="1005945.SAMN05216561_101402"/>
<accession>A0A1I3C058</accession>
<name>A0A1I3C058_9ACTN</name>
<dbReference type="Proteomes" id="UP000198649">
    <property type="component" value="Unassembled WGS sequence"/>
</dbReference>
<dbReference type="EMBL" id="FOQG01000001">
    <property type="protein sequence ID" value="SFH67351.1"/>
    <property type="molecule type" value="Genomic_DNA"/>
</dbReference>
<keyword evidence="3" id="KW-1185">Reference proteome</keyword>
<dbReference type="RefSeq" id="WP_170259037.1">
    <property type="nucleotide sequence ID" value="NZ_BKAF01000001.1"/>
</dbReference>
<reference evidence="2 3" key="1">
    <citation type="submission" date="2016-10" db="EMBL/GenBank/DDBJ databases">
        <authorList>
            <person name="de Groot N.N."/>
        </authorList>
    </citation>
    <scope>NUCLEOTIDE SEQUENCE [LARGE SCALE GENOMIC DNA]</scope>
    <source>
        <strain evidence="2 3">CGMCC 1.11156</strain>
    </source>
</reference>
<evidence type="ECO:0000256" key="1">
    <source>
        <dbReference type="SAM" id="MobiDB-lite"/>
    </source>
</evidence>
<gene>
    <name evidence="2" type="ORF">SAMN05216561_101402</name>
</gene>
<evidence type="ECO:0000313" key="2">
    <source>
        <dbReference type="EMBL" id="SFH67351.1"/>
    </source>
</evidence>
<feature type="region of interest" description="Disordered" evidence="1">
    <location>
        <begin position="18"/>
        <end position="74"/>
    </location>
</feature>
<organism evidence="2 3">
    <name type="scientific">Nocardioides psychrotolerans</name>
    <dbReference type="NCBI Taxonomy" id="1005945"/>
    <lineage>
        <taxon>Bacteria</taxon>
        <taxon>Bacillati</taxon>
        <taxon>Actinomycetota</taxon>
        <taxon>Actinomycetes</taxon>
        <taxon>Propionibacteriales</taxon>
        <taxon>Nocardioidaceae</taxon>
        <taxon>Nocardioides</taxon>
    </lineage>
</organism>